<dbReference type="InterPro" id="IPR015237">
    <property type="entry name" value="Alpha-amylase_C_pro"/>
</dbReference>
<evidence type="ECO:0000256" key="1">
    <source>
        <dbReference type="ARBA" id="ARBA00001913"/>
    </source>
</evidence>
<keyword evidence="5" id="KW-0119">Carbohydrate metabolism</keyword>
<evidence type="ECO:0000256" key="7">
    <source>
        <dbReference type="SAM" id="MobiDB-lite"/>
    </source>
</evidence>
<dbReference type="Gene3D" id="3.20.20.80">
    <property type="entry name" value="Glycosidases"/>
    <property type="match status" value="1"/>
</dbReference>
<evidence type="ECO:0000256" key="2">
    <source>
        <dbReference type="ARBA" id="ARBA00008061"/>
    </source>
</evidence>
<dbReference type="Pfam" id="PF09154">
    <property type="entry name" value="Alpha-amy_C_pro"/>
    <property type="match status" value="1"/>
</dbReference>
<dbReference type="InterPro" id="IPR013780">
    <property type="entry name" value="Glyco_hydro_b"/>
</dbReference>
<dbReference type="AlphaFoldDB" id="A0AAV3T5C1"/>
<dbReference type="PIRSF" id="PIRSF001021">
    <property type="entry name" value="Alph-amls_thrmst"/>
    <property type="match status" value="1"/>
</dbReference>
<dbReference type="SMART" id="SM00642">
    <property type="entry name" value="Aamy"/>
    <property type="match status" value="1"/>
</dbReference>
<keyword evidence="10" id="KW-1185">Reference proteome</keyword>
<dbReference type="GO" id="GO:0005509">
    <property type="term" value="F:calcium ion binding"/>
    <property type="evidence" value="ECO:0007669"/>
    <property type="project" value="InterPro"/>
</dbReference>
<accession>A0AAV3T5C1</accession>
<dbReference type="EMBL" id="BAAADV010000001">
    <property type="protein sequence ID" value="GAA0664277.1"/>
    <property type="molecule type" value="Genomic_DNA"/>
</dbReference>
<dbReference type="InterPro" id="IPR006047">
    <property type="entry name" value="GH13_cat_dom"/>
</dbReference>
<keyword evidence="6" id="KW-0326">Glycosidase</keyword>
<proteinExistence type="inferred from homology"/>
<dbReference type="SUPFAM" id="SSF51445">
    <property type="entry name" value="(Trans)glycosidases"/>
    <property type="match status" value="1"/>
</dbReference>
<dbReference type="Gene3D" id="2.60.40.1180">
    <property type="entry name" value="Golgi alpha-mannosidase II"/>
    <property type="match status" value="1"/>
</dbReference>
<feature type="domain" description="Glycosyl hydrolase family 13 catalytic" evidence="8">
    <location>
        <begin position="29"/>
        <end position="343"/>
    </location>
</feature>
<dbReference type="InterPro" id="IPR006046">
    <property type="entry name" value="Alpha_amylase"/>
</dbReference>
<evidence type="ECO:0000256" key="4">
    <source>
        <dbReference type="ARBA" id="ARBA00022801"/>
    </source>
</evidence>
<reference evidence="9 10" key="1">
    <citation type="journal article" date="2019" name="Int. J. Syst. Evol. Microbiol.">
        <title>The Global Catalogue of Microorganisms (GCM) 10K type strain sequencing project: providing services to taxonomists for standard genome sequencing and annotation.</title>
        <authorList>
            <consortium name="The Broad Institute Genomics Platform"/>
            <consortium name="The Broad Institute Genome Sequencing Center for Infectious Disease"/>
            <person name="Wu L."/>
            <person name="Ma J."/>
        </authorList>
    </citation>
    <scope>NUCLEOTIDE SEQUENCE [LARGE SCALE GENOMIC DNA]</scope>
    <source>
        <strain evidence="9 10">JCM 16328</strain>
    </source>
</reference>
<gene>
    <name evidence="9" type="ORF">GCM10009020_06420</name>
</gene>
<comment type="similarity">
    <text evidence="2">Belongs to the glycosyl hydrolase 13 family.</text>
</comment>
<dbReference type="InterPro" id="IPR017853">
    <property type="entry name" value="GH"/>
</dbReference>
<dbReference type="Pfam" id="PF00128">
    <property type="entry name" value="Alpha-amylase"/>
    <property type="match status" value="1"/>
</dbReference>
<organism evidence="9 10">
    <name type="scientific">Natronoarchaeum mannanilyticum</name>
    <dbReference type="NCBI Taxonomy" id="926360"/>
    <lineage>
        <taxon>Archaea</taxon>
        <taxon>Methanobacteriati</taxon>
        <taxon>Methanobacteriota</taxon>
        <taxon>Stenosarchaea group</taxon>
        <taxon>Halobacteria</taxon>
        <taxon>Halobacteriales</taxon>
        <taxon>Natronoarchaeaceae</taxon>
    </lineage>
</organism>
<dbReference type="GO" id="GO:0004556">
    <property type="term" value="F:alpha-amylase activity"/>
    <property type="evidence" value="ECO:0007669"/>
    <property type="project" value="InterPro"/>
</dbReference>
<evidence type="ECO:0000259" key="8">
    <source>
        <dbReference type="SMART" id="SM00642"/>
    </source>
</evidence>
<dbReference type="Proteomes" id="UP001500420">
    <property type="component" value="Unassembled WGS sequence"/>
</dbReference>
<sequence>MLKGIGATGAALAGGAVASGTGAAAIGDSAVLQFYHTNWSDVESQVSAIADAGFDAIQLPPAQESKLTRADQDDDHHPPLGYQPINHKNFDSEFGTEAQYQSLVDAAHWNGLSVIADAVMNHMAAGVDFSNFPYFSYNDFHHNGGIDDYSDDWQVENCDLSGLPDLDQDSSYVRGQLKDYVDKYASLGVDGIRWDAAKHMSESFFANHVSSWANEHGLYSVGEVLQGSKSYCDGYAQTGMSVTDYPLYYTMKEDAFHQNGDLSTLDGGGYVDWNSYRAMTFVSNHDSDPPQYQKMAYAYILTQEGYPRVYQKDMPYWDGDIKDLLWVRRNLAAGSAITRHASRDLYIFEREGNLLVGLNRSGSWQGKWVPTSWTNTELSDYVGNNGDNFTTNGDGWVQIWIPPRGWVCYAPA</sequence>
<feature type="region of interest" description="Disordered" evidence="7">
    <location>
        <begin position="63"/>
        <end position="88"/>
    </location>
</feature>
<dbReference type="SUPFAM" id="SSF51011">
    <property type="entry name" value="Glycosyl hydrolase domain"/>
    <property type="match status" value="1"/>
</dbReference>
<evidence type="ECO:0000313" key="10">
    <source>
        <dbReference type="Proteomes" id="UP001500420"/>
    </source>
</evidence>
<comment type="cofactor">
    <cofactor evidence="1">
        <name>Ca(2+)</name>
        <dbReference type="ChEBI" id="CHEBI:29108"/>
    </cofactor>
</comment>
<name>A0AAV3T5C1_9EURY</name>
<feature type="compositionally biased region" description="Basic and acidic residues" evidence="7">
    <location>
        <begin position="66"/>
        <end position="78"/>
    </location>
</feature>
<evidence type="ECO:0000256" key="5">
    <source>
        <dbReference type="ARBA" id="ARBA00023277"/>
    </source>
</evidence>
<dbReference type="GO" id="GO:0005975">
    <property type="term" value="P:carbohydrate metabolic process"/>
    <property type="evidence" value="ECO:0007669"/>
    <property type="project" value="InterPro"/>
</dbReference>
<dbReference type="InterPro" id="IPR013776">
    <property type="entry name" value="A-amylase_thermo"/>
</dbReference>
<evidence type="ECO:0000256" key="3">
    <source>
        <dbReference type="ARBA" id="ARBA00022723"/>
    </source>
</evidence>
<comment type="caution">
    <text evidence="9">The sequence shown here is derived from an EMBL/GenBank/DDBJ whole genome shotgun (WGS) entry which is preliminary data.</text>
</comment>
<dbReference type="PANTHER" id="PTHR43447">
    <property type="entry name" value="ALPHA-AMYLASE"/>
    <property type="match status" value="1"/>
</dbReference>
<keyword evidence="3" id="KW-0479">Metal-binding</keyword>
<protein>
    <submittedName>
        <fullName evidence="9">Alpha-amylase</fullName>
    </submittedName>
</protein>
<evidence type="ECO:0000256" key="6">
    <source>
        <dbReference type="ARBA" id="ARBA00023295"/>
    </source>
</evidence>
<keyword evidence="4" id="KW-0378">Hydrolase</keyword>
<evidence type="ECO:0000313" key="9">
    <source>
        <dbReference type="EMBL" id="GAA0664277.1"/>
    </source>
</evidence>
<dbReference type="PRINTS" id="PR00110">
    <property type="entry name" value="ALPHAAMYLASE"/>
</dbReference>